<dbReference type="OrthoDB" id="9792858at2"/>
<evidence type="ECO:0000313" key="5">
    <source>
        <dbReference type="Proteomes" id="UP000238220"/>
    </source>
</evidence>
<evidence type="ECO:0000256" key="2">
    <source>
        <dbReference type="ARBA" id="ARBA00023002"/>
    </source>
</evidence>
<comment type="caution">
    <text evidence="4">The sequence shown here is derived from an EMBL/GenBank/DDBJ whole genome shotgun (WGS) entry which is preliminary data.</text>
</comment>
<dbReference type="Gene3D" id="1.10.10.10">
    <property type="entry name" value="Winged helix-like DNA-binding domain superfamily/Winged helix DNA-binding domain"/>
    <property type="match status" value="1"/>
</dbReference>
<dbReference type="SUPFAM" id="SSF46785">
    <property type="entry name" value="Winged helix' DNA-binding domain"/>
    <property type="match status" value="1"/>
</dbReference>
<evidence type="ECO:0000313" key="4">
    <source>
        <dbReference type="EMBL" id="PPE73603.1"/>
    </source>
</evidence>
<dbReference type="GO" id="GO:0042602">
    <property type="term" value="F:riboflavin reductase (NADPH) activity"/>
    <property type="evidence" value="ECO:0007669"/>
    <property type="project" value="TreeGrafter"/>
</dbReference>
<protein>
    <submittedName>
        <fullName evidence="4">Peptidase</fullName>
    </submittedName>
</protein>
<sequence length="331" mass="35586">MNQTTAFDPREFRATLGTFTTGVTIITARGADRQPVGVTANSFNSVSLDPPMVLWSLAKSSRSLEAFQQSGHFAVHILAAGQEELSNRFARSGADKFSGVDVGEAAGGAPLLPHCSARLQCRTSFVYEGGDHLIFVGEVVAFDRSGLPPLVFQAGKYAVATRKVTALAPAGGLDANWSEDHLPYLLGRAYFQVYFRIREQVRADGLNDDEYFILSTLAVRDGLTQGEIEAGLSHAGCNCGFPVLAGLRQRGLLRGEDGPGDLRWFLSDEGRRRTLHLIAAAKDIESSVLDVLGEWDAVALKNLLKQLVLSTDPGLPDLWNPSSPRSATAGA</sequence>
<dbReference type="SUPFAM" id="SSF50475">
    <property type="entry name" value="FMN-binding split barrel"/>
    <property type="match status" value="1"/>
</dbReference>
<evidence type="ECO:0000256" key="1">
    <source>
        <dbReference type="ARBA" id="ARBA00008898"/>
    </source>
</evidence>
<reference evidence="4 5" key="1">
    <citation type="submission" date="2018-02" db="EMBL/GenBank/DDBJ databases">
        <title>Genome sequencing of Solimonas sp. HR-BB.</title>
        <authorList>
            <person name="Lee Y."/>
            <person name="Jeon C.O."/>
        </authorList>
    </citation>
    <scope>NUCLEOTIDE SEQUENCE [LARGE SCALE GENOMIC DNA]</scope>
    <source>
        <strain evidence="4 5">HR-BB</strain>
    </source>
</reference>
<dbReference type="PANTHER" id="PTHR30466:SF11">
    <property type="entry name" value="FLAVIN-DEPENDENT MONOOXYGENASE, REDUCTASE SUBUNIT HSAB"/>
    <property type="match status" value="1"/>
</dbReference>
<dbReference type="InterPro" id="IPR036388">
    <property type="entry name" value="WH-like_DNA-bd_sf"/>
</dbReference>
<dbReference type="InterPro" id="IPR002563">
    <property type="entry name" value="Flavin_Rdtase-like_dom"/>
</dbReference>
<proteinExistence type="inferred from homology"/>
<dbReference type="PANTHER" id="PTHR30466">
    <property type="entry name" value="FLAVIN REDUCTASE"/>
    <property type="match status" value="1"/>
</dbReference>
<dbReference type="SMART" id="SM00903">
    <property type="entry name" value="Flavin_Reduct"/>
    <property type="match status" value="1"/>
</dbReference>
<keyword evidence="2" id="KW-0560">Oxidoreductase</keyword>
<comment type="similarity">
    <text evidence="1">Belongs to the non-flavoprotein flavin reductase family.</text>
</comment>
<dbReference type="InterPro" id="IPR012349">
    <property type="entry name" value="Split_barrel_FMN-bd"/>
</dbReference>
<accession>A0A2S5TF35</accession>
<dbReference type="InterPro" id="IPR036390">
    <property type="entry name" value="WH_DNA-bd_sf"/>
</dbReference>
<feature type="domain" description="Flavin reductase like" evidence="3">
    <location>
        <begin position="16"/>
        <end position="159"/>
    </location>
</feature>
<organism evidence="4 5">
    <name type="scientific">Solimonas fluminis</name>
    <dbReference type="NCBI Taxonomy" id="2086571"/>
    <lineage>
        <taxon>Bacteria</taxon>
        <taxon>Pseudomonadati</taxon>
        <taxon>Pseudomonadota</taxon>
        <taxon>Gammaproteobacteria</taxon>
        <taxon>Nevskiales</taxon>
        <taxon>Nevskiaceae</taxon>
        <taxon>Solimonas</taxon>
    </lineage>
</organism>
<gene>
    <name evidence="4" type="ORF">C3942_12435</name>
</gene>
<dbReference type="AlphaFoldDB" id="A0A2S5TF35"/>
<dbReference type="Gene3D" id="2.30.110.10">
    <property type="entry name" value="Electron Transport, Fmn-binding Protein, Chain A"/>
    <property type="match status" value="1"/>
</dbReference>
<dbReference type="Pfam" id="PF01613">
    <property type="entry name" value="Flavin_Reduct"/>
    <property type="match status" value="1"/>
</dbReference>
<dbReference type="Proteomes" id="UP000238220">
    <property type="component" value="Unassembled WGS sequence"/>
</dbReference>
<dbReference type="GO" id="GO:0010181">
    <property type="term" value="F:FMN binding"/>
    <property type="evidence" value="ECO:0007669"/>
    <property type="project" value="InterPro"/>
</dbReference>
<keyword evidence="5" id="KW-1185">Reference proteome</keyword>
<dbReference type="InterPro" id="IPR050268">
    <property type="entry name" value="NADH-dep_flavin_reductase"/>
</dbReference>
<dbReference type="EMBL" id="PSNW01000006">
    <property type="protein sequence ID" value="PPE73603.1"/>
    <property type="molecule type" value="Genomic_DNA"/>
</dbReference>
<evidence type="ECO:0000259" key="3">
    <source>
        <dbReference type="SMART" id="SM00903"/>
    </source>
</evidence>
<dbReference type="RefSeq" id="WP_104230665.1">
    <property type="nucleotide sequence ID" value="NZ_PSNW01000006.1"/>
</dbReference>
<name>A0A2S5TF35_9GAMM</name>